<evidence type="ECO:0000259" key="8">
    <source>
        <dbReference type="Pfam" id="PF09335"/>
    </source>
</evidence>
<feature type="transmembrane region" description="Helical" evidence="7">
    <location>
        <begin position="186"/>
        <end position="207"/>
    </location>
</feature>
<protein>
    <recommendedName>
        <fullName evidence="8">VTT domain-containing protein</fullName>
    </recommendedName>
</protein>
<accession>A0A2M8QDB9</accession>
<evidence type="ECO:0000256" key="7">
    <source>
        <dbReference type="SAM" id="Phobius"/>
    </source>
</evidence>
<proteinExistence type="inferred from homology"/>
<feature type="transmembrane region" description="Helical" evidence="7">
    <location>
        <begin position="155"/>
        <end position="180"/>
    </location>
</feature>
<evidence type="ECO:0000313" key="9">
    <source>
        <dbReference type="EMBL" id="PJF47799.1"/>
    </source>
</evidence>
<keyword evidence="3" id="KW-1003">Cell membrane</keyword>
<evidence type="ECO:0000256" key="3">
    <source>
        <dbReference type="ARBA" id="ARBA00022475"/>
    </source>
</evidence>
<feature type="domain" description="VTT" evidence="8">
    <location>
        <begin position="96"/>
        <end position="206"/>
    </location>
</feature>
<evidence type="ECO:0000313" key="10">
    <source>
        <dbReference type="Proteomes" id="UP000230790"/>
    </source>
</evidence>
<dbReference type="InterPro" id="IPR051311">
    <property type="entry name" value="DedA_domain"/>
</dbReference>
<dbReference type="InterPro" id="IPR032816">
    <property type="entry name" value="VTT_dom"/>
</dbReference>
<reference evidence="9 10" key="1">
    <citation type="submission" date="2017-11" db="EMBL/GenBank/DDBJ databases">
        <title>Evolution of Phototrophy in the Chloroflexi Phylum Driven by Horizontal Gene Transfer.</title>
        <authorList>
            <person name="Ward L.M."/>
            <person name="Hemp J."/>
            <person name="Shih P.M."/>
            <person name="Mcglynn S.E."/>
            <person name="Fischer W."/>
        </authorList>
    </citation>
    <scope>NUCLEOTIDE SEQUENCE [LARGE SCALE GENOMIC DNA]</scope>
    <source>
        <strain evidence="9">JP3_7</strain>
    </source>
</reference>
<dbReference type="AlphaFoldDB" id="A0A2M8QDB9"/>
<dbReference type="EMBL" id="PGTN01000035">
    <property type="protein sequence ID" value="PJF47799.1"/>
    <property type="molecule type" value="Genomic_DNA"/>
</dbReference>
<dbReference type="Proteomes" id="UP000230790">
    <property type="component" value="Unassembled WGS sequence"/>
</dbReference>
<sequence length="223" mass="23624">MWTQLHSIGERIFHWRRTSASEQAAGETPMDTTAERVLKNRDRAVVMFIVAIAISVAVLLLSTRFRDVLIAFGQLGLVGLFILSAVGNATVIIPAPAFVVACAAAPIYGVLHTGLIAGAGSAVGEMTGYMAGYGGTAVLPQGERYQRLHDLTERFGPVVVFLLALLPNPLFDLGGLAAGALKMHPLAFLFATFSGKAVRFMLIALACRGGLPFLTGLFDPNAP</sequence>
<feature type="transmembrane region" description="Helical" evidence="7">
    <location>
        <begin position="68"/>
        <end position="86"/>
    </location>
</feature>
<feature type="transmembrane region" description="Helical" evidence="7">
    <location>
        <begin position="92"/>
        <end position="111"/>
    </location>
</feature>
<evidence type="ECO:0000256" key="1">
    <source>
        <dbReference type="ARBA" id="ARBA00004651"/>
    </source>
</evidence>
<evidence type="ECO:0000256" key="5">
    <source>
        <dbReference type="ARBA" id="ARBA00022989"/>
    </source>
</evidence>
<keyword evidence="4 7" id="KW-0812">Transmembrane</keyword>
<name>A0A2M8QDB9_9CHLR</name>
<dbReference type="PANTHER" id="PTHR42709:SF6">
    <property type="entry name" value="UNDECAPRENYL PHOSPHATE TRANSPORTER A"/>
    <property type="match status" value="1"/>
</dbReference>
<comment type="similarity">
    <text evidence="2">Belongs to the DedA family.</text>
</comment>
<keyword evidence="5 7" id="KW-1133">Transmembrane helix</keyword>
<evidence type="ECO:0000256" key="4">
    <source>
        <dbReference type="ARBA" id="ARBA00022692"/>
    </source>
</evidence>
<dbReference type="Pfam" id="PF09335">
    <property type="entry name" value="VTT_dom"/>
    <property type="match status" value="1"/>
</dbReference>
<dbReference type="GO" id="GO:0005886">
    <property type="term" value="C:plasma membrane"/>
    <property type="evidence" value="ECO:0007669"/>
    <property type="project" value="UniProtKB-SubCell"/>
</dbReference>
<gene>
    <name evidence="9" type="ORF">CUN48_06880</name>
</gene>
<dbReference type="PANTHER" id="PTHR42709">
    <property type="entry name" value="ALKALINE PHOSPHATASE LIKE PROTEIN"/>
    <property type="match status" value="1"/>
</dbReference>
<keyword evidence="6 7" id="KW-0472">Membrane</keyword>
<comment type="caution">
    <text evidence="9">The sequence shown here is derived from an EMBL/GenBank/DDBJ whole genome shotgun (WGS) entry which is preliminary data.</text>
</comment>
<evidence type="ECO:0000256" key="2">
    <source>
        <dbReference type="ARBA" id="ARBA00010792"/>
    </source>
</evidence>
<organism evidence="9 10">
    <name type="scientific">Candidatus Thermofonsia Clade 3 bacterium</name>
    <dbReference type="NCBI Taxonomy" id="2364212"/>
    <lineage>
        <taxon>Bacteria</taxon>
        <taxon>Bacillati</taxon>
        <taxon>Chloroflexota</taxon>
        <taxon>Candidatus Thermofontia</taxon>
        <taxon>Candidatus Thermofonsia Clade 3</taxon>
    </lineage>
</organism>
<evidence type="ECO:0000256" key="6">
    <source>
        <dbReference type="ARBA" id="ARBA00023136"/>
    </source>
</evidence>
<comment type="subcellular location">
    <subcellularLocation>
        <location evidence="1">Cell membrane</location>
        <topology evidence="1">Multi-pass membrane protein</topology>
    </subcellularLocation>
</comment>
<feature type="transmembrane region" description="Helical" evidence="7">
    <location>
        <begin position="44"/>
        <end position="61"/>
    </location>
</feature>